<keyword evidence="3" id="KW-1185">Reference proteome</keyword>
<reference evidence="2 3" key="1">
    <citation type="submission" date="2020-02" db="EMBL/GenBank/DDBJ databases">
        <title>Draft genome sequence of Haematococcus lacustris strain NIES-144.</title>
        <authorList>
            <person name="Morimoto D."/>
            <person name="Nakagawa S."/>
            <person name="Yoshida T."/>
            <person name="Sawayama S."/>
        </authorList>
    </citation>
    <scope>NUCLEOTIDE SEQUENCE [LARGE SCALE GENOMIC DNA]</scope>
    <source>
        <strain evidence="2 3">NIES-144</strain>
    </source>
</reference>
<dbReference type="AlphaFoldDB" id="A0A699ZXA3"/>
<organism evidence="2 3">
    <name type="scientific">Haematococcus lacustris</name>
    <name type="common">Green alga</name>
    <name type="synonym">Haematococcus pluvialis</name>
    <dbReference type="NCBI Taxonomy" id="44745"/>
    <lineage>
        <taxon>Eukaryota</taxon>
        <taxon>Viridiplantae</taxon>
        <taxon>Chlorophyta</taxon>
        <taxon>core chlorophytes</taxon>
        <taxon>Chlorophyceae</taxon>
        <taxon>CS clade</taxon>
        <taxon>Chlamydomonadales</taxon>
        <taxon>Haematococcaceae</taxon>
        <taxon>Haematococcus</taxon>
    </lineage>
</organism>
<gene>
    <name evidence="2" type="ORF">HaLaN_20439</name>
</gene>
<keyword evidence="1" id="KW-0175">Coiled coil</keyword>
<evidence type="ECO:0000256" key="1">
    <source>
        <dbReference type="SAM" id="Coils"/>
    </source>
</evidence>
<proteinExistence type="predicted"/>
<dbReference type="Proteomes" id="UP000485058">
    <property type="component" value="Unassembled WGS sequence"/>
</dbReference>
<feature type="coiled-coil region" evidence="1">
    <location>
        <begin position="12"/>
        <end position="78"/>
    </location>
</feature>
<evidence type="ECO:0000313" key="3">
    <source>
        <dbReference type="Proteomes" id="UP000485058"/>
    </source>
</evidence>
<dbReference type="EMBL" id="BLLF01002151">
    <property type="protein sequence ID" value="GFH22908.1"/>
    <property type="molecule type" value="Genomic_DNA"/>
</dbReference>
<sequence length="97" mass="11140">MDFHDGRGPEELLSLRSALNEKELELIELREQHVQLVARSQEARTNWEAALASKDRAISQLEEALEARQRAIETLVASNNTEQLVEQLEERDGQCWV</sequence>
<feature type="non-terminal residue" evidence="2">
    <location>
        <position position="1"/>
    </location>
</feature>
<name>A0A699ZXA3_HAELA</name>
<comment type="caution">
    <text evidence="2">The sequence shown here is derived from an EMBL/GenBank/DDBJ whole genome shotgun (WGS) entry which is preliminary data.</text>
</comment>
<protein>
    <submittedName>
        <fullName evidence="2">Uncharacterized protein</fullName>
    </submittedName>
</protein>
<accession>A0A699ZXA3</accession>
<evidence type="ECO:0000313" key="2">
    <source>
        <dbReference type="EMBL" id="GFH22908.1"/>
    </source>
</evidence>